<comment type="caution">
    <text evidence="2">The sequence shown here is derived from an EMBL/GenBank/DDBJ whole genome shotgun (WGS) entry which is preliminary data.</text>
</comment>
<keyword evidence="1" id="KW-0812">Transmembrane</keyword>
<dbReference type="RefSeq" id="WP_220163923.1">
    <property type="nucleotide sequence ID" value="NZ_JAIBOA010000003.1"/>
</dbReference>
<evidence type="ECO:0000313" key="2">
    <source>
        <dbReference type="EMBL" id="MBW8481851.1"/>
    </source>
</evidence>
<gene>
    <name evidence="2" type="ORF">K1Y72_05690</name>
</gene>
<keyword evidence="3" id="KW-1185">Reference proteome</keyword>
<feature type="transmembrane region" description="Helical" evidence="1">
    <location>
        <begin position="87"/>
        <end position="106"/>
    </location>
</feature>
<feature type="transmembrane region" description="Helical" evidence="1">
    <location>
        <begin position="55"/>
        <end position="75"/>
    </location>
</feature>
<feature type="transmembrane region" description="Helical" evidence="1">
    <location>
        <begin position="112"/>
        <end position="134"/>
    </location>
</feature>
<dbReference type="Proteomes" id="UP000774570">
    <property type="component" value="Unassembled WGS sequence"/>
</dbReference>
<sequence length="136" mass="14552">MADSQEAGLPKESHSLEDDIFAVASSVEREAPGAGPRVHVRRPEVRAPAARDLRAGAAGFGTFLFVDLVMMWAPVMMSDRPSTTPQMVTLLVLAFGLGGLLAWKVGGAWRPFGYGMMTCWLFLTLVSVGFLTGIGP</sequence>
<protein>
    <submittedName>
        <fullName evidence="2">Uncharacterized protein</fullName>
    </submittedName>
</protein>
<reference evidence="2 3" key="1">
    <citation type="submission" date="2021-07" db="EMBL/GenBank/DDBJ databases">
        <title>Actinomadura sp. PM05-2 isolated from lichen.</title>
        <authorList>
            <person name="Somphong A."/>
            <person name="Phongsopitanun W."/>
            <person name="Tanasupawat S."/>
            <person name="Peongsungnone V."/>
        </authorList>
    </citation>
    <scope>NUCLEOTIDE SEQUENCE [LARGE SCALE GENOMIC DNA]</scope>
    <source>
        <strain evidence="2 3">PM05-2</strain>
    </source>
</reference>
<keyword evidence="1" id="KW-0472">Membrane</keyword>
<name>A0ABS7FNA8_9ACTN</name>
<organism evidence="2 3">
    <name type="scientific">Actinomadura parmotrematis</name>
    <dbReference type="NCBI Taxonomy" id="2864039"/>
    <lineage>
        <taxon>Bacteria</taxon>
        <taxon>Bacillati</taxon>
        <taxon>Actinomycetota</taxon>
        <taxon>Actinomycetes</taxon>
        <taxon>Streptosporangiales</taxon>
        <taxon>Thermomonosporaceae</taxon>
        <taxon>Actinomadura</taxon>
    </lineage>
</organism>
<accession>A0ABS7FNA8</accession>
<keyword evidence="1" id="KW-1133">Transmembrane helix</keyword>
<evidence type="ECO:0000256" key="1">
    <source>
        <dbReference type="SAM" id="Phobius"/>
    </source>
</evidence>
<dbReference type="EMBL" id="JAIBOA010000003">
    <property type="protein sequence ID" value="MBW8481851.1"/>
    <property type="molecule type" value="Genomic_DNA"/>
</dbReference>
<evidence type="ECO:0000313" key="3">
    <source>
        <dbReference type="Proteomes" id="UP000774570"/>
    </source>
</evidence>
<proteinExistence type="predicted"/>